<dbReference type="InterPro" id="IPR008258">
    <property type="entry name" value="Transglycosylase_SLT_dom_1"/>
</dbReference>
<dbReference type="Pfam" id="PF01464">
    <property type="entry name" value="SLT"/>
    <property type="match status" value="1"/>
</dbReference>
<dbReference type="PANTHER" id="PTHR37423">
    <property type="entry name" value="SOLUBLE LYTIC MUREIN TRANSGLYCOSYLASE-RELATED"/>
    <property type="match status" value="1"/>
</dbReference>
<evidence type="ECO:0000313" key="5">
    <source>
        <dbReference type="Proteomes" id="UP001611383"/>
    </source>
</evidence>
<dbReference type="PROSITE" id="PS51782">
    <property type="entry name" value="LYSM"/>
    <property type="match status" value="1"/>
</dbReference>
<dbReference type="EMBL" id="CP043494">
    <property type="protein sequence ID" value="WNG50853.1"/>
    <property type="molecule type" value="Genomic_DNA"/>
</dbReference>
<evidence type="ECO:0000313" key="4">
    <source>
        <dbReference type="EMBL" id="WNG50853.1"/>
    </source>
</evidence>
<dbReference type="CDD" id="cd00254">
    <property type="entry name" value="LT-like"/>
    <property type="match status" value="1"/>
</dbReference>
<protein>
    <submittedName>
        <fullName evidence="4">Transglycosylase SLT domain-containing protein</fullName>
    </submittedName>
</protein>
<feature type="domain" description="LysM" evidence="3">
    <location>
        <begin position="1"/>
        <end position="46"/>
    </location>
</feature>
<reference evidence="4 5" key="1">
    <citation type="submission" date="2019-08" db="EMBL/GenBank/DDBJ databases">
        <title>Archangium and Cystobacter genomes.</title>
        <authorList>
            <person name="Chen I.-C.K."/>
            <person name="Wielgoss S."/>
        </authorList>
    </citation>
    <scope>NUCLEOTIDE SEQUENCE [LARGE SCALE GENOMIC DNA]</scope>
    <source>
        <strain evidence="4 5">Cbm 6</strain>
    </source>
</reference>
<keyword evidence="5" id="KW-1185">Reference proteome</keyword>
<dbReference type="InterPro" id="IPR018392">
    <property type="entry name" value="LysM"/>
</dbReference>
<dbReference type="CDD" id="cd00118">
    <property type="entry name" value="LysM"/>
    <property type="match status" value="1"/>
</dbReference>
<feature type="compositionally biased region" description="Polar residues" evidence="2">
    <location>
        <begin position="310"/>
        <end position="323"/>
    </location>
</feature>
<evidence type="ECO:0000259" key="3">
    <source>
        <dbReference type="PROSITE" id="PS51782"/>
    </source>
</evidence>
<name>A0ABY9X625_9BACT</name>
<accession>A0ABY9X625</accession>
<evidence type="ECO:0000256" key="1">
    <source>
        <dbReference type="ARBA" id="ARBA00007734"/>
    </source>
</evidence>
<feature type="region of interest" description="Disordered" evidence="2">
    <location>
        <begin position="272"/>
        <end position="323"/>
    </location>
</feature>
<evidence type="ECO:0000256" key="2">
    <source>
        <dbReference type="SAM" id="MobiDB-lite"/>
    </source>
</evidence>
<dbReference type="PROSITE" id="PS00922">
    <property type="entry name" value="TRANSGLYCOSYLASE"/>
    <property type="match status" value="1"/>
</dbReference>
<gene>
    <name evidence="4" type="ORF">F0U60_47070</name>
</gene>
<dbReference type="SUPFAM" id="SSF53955">
    <property type="entry name" value="Lysozyme-like"/>
    <property type="match status" value="1"/>
</dbReference>
<dbReference type="Gene3D" id="3.10.350.10">
    <property type="entry name" value="LysM domain"/>
    <property type="match status" value="1"/>
</dbReference>
<dbReference type="Pfam" id="PF01476">
    <property type="entry name" value="LysM"/>
    <property type="match status" value="1"/>
</dbReference>
<feature type="compositionally biased region" description="Low complexity" evidence="2">
    <location>
        <begin position="298"/>
        <end position="309"/>
    </location>
</feature>
<feature type="compositionally biased region" description="Polar residues" evidence="2">
    <location>
        <begin position="277"/>
        <end position="287"/>
    </location>
</feature>
<dbReference type="Gene3D" id="1.10.530.10">
    <property type="match status" value="1"/>
</dbReference>
<comment type="similarity">
    <text evidence="1">Belongs to the transglycosylase Slt family.</text>
</comment>
<dbReference type="InterPro" id="IPR023346">
    <property type="entry name" value="Lysozyme-like_dom_sf"/>
</dbReference>
<dbReference type="SMART" id="SM00257">
    <property type="entry name" value="LysM"/>
    <property type="match status" value="1"/>
</dbReference>
<dbReference type="Proteomes" id="UP001611383">
    <property type="component" value="Chromosome"/>
</dbReference>
<dbReference type="SUPFAM" id="SSF54106">
    <property type="entry name" value="LysM domain"/>
    <property type="match status" value="1"/>
</dbReference>
<sequence length="449" mass="46909">MDRLIKAGDTLSRIAMNNGTSVRTLMKMNPQITDANHIVAGKTLHLPGDSDGFDDLPNRSAKGARTDGAGGSSSGSDDTYTPAAAKKGGKSGPVRDDDGREFPTSEDGTPLYRQGDKAWGSRTLGHDDSLASAGCAMTATAMAISKISGKVINPGELDKYLDTHNGYSGDGLKWDVAANAAKLGAKQMPWSLGNVNKQIDAGRPVVVGVNYKAGNGGGGNGTDHWITITGRGKQNGKPVYYANDPATGKQITLGVDGNRLRGGPKDYKTTGLLWTFSGGNPKSNKPEQTADAGGTGGTKSSKGPDGSSPVKGNNNLSGFSSNKYDNIINEMSKKYKVPARLIKAVIQAESSFNPNATSSAGAKGLMQLMPATAQGLGVKDRSDPRQSIEGGTKYLSQMLKRYKGNERLALAAYNAGPGNVKDHVPQNGRTPAYVKKIMDWYNGAGPAAA</sequence>
<dbReference type="RefSeq" id="WP_395810447.1">
    <property type="nucleotide sequence ID" value="NZ_CP043494.1"/>
</dbReference>
<dbReference type="InterPro" id="IPR036779">
    <property type="entry name" value="LysM_dom_sf"/>
</dbReference>
<feature type="compositionally biased region" description="Basic and acidic residues" evidence="2">
    <location>
        <begin position="93"/>
        <end position="103"/>
    </location>
</feature>
<organism evidence="4 5">
    <name type="scientific">Archangium minus</name>
    <dbReference type="NCBI Taxonomy" id="83450"/>
    <lineage>
        <taxon>Bacteria</taxon>
        <taxon>Pseudomonadati</taxon>
        <taxon>Myxococcota</taxon>
        <taxon>Myxococcia</taxon>
        <taxon>Myxococcales</taxon>
        <taxon>Cystobacterineae</taxon>
        <taxon>Archangiaceae</taxon>
        <taxon>Archangium</taxon>
    </lineage>
</organism>
<dbReference type="Pfam" id="PF13529">
    <property type="entry name" value="Peptidase_C39_2"/>
    <property type="match status" value="1"/>
</dbReference>
<dbReference type="PANTHER" id="PTHR37423:SF2">
    <property type="entry name" value="MEMBRANE-BOUND LYTIC MUREIN TRANSGLYCOSYLASE C"/>
    <property type="match status" value="1"/>
</dbReference>
<feature type="region of interest" description="Disordered" evidence="2">
    <location>
        <begin position="49"/>
        <end position="120"/>
    </location>
</feature>
<proteinExistence type="inferred from homology"/>
<dbReference type="InterPro" id="IPR000189">
    <property type="entry name" value="Transglyc_AS"/>
</dbReference>
<dbReference type="Gene3D" id="3.90.70.10">
    <property type="entry name" value="Cysteine proteinases"/>
    <property type="match status" value="1"/>
</dbReference>
<dbReference type="InterPro" id="IPR039564">
    <property type="entry name" value="Peptidase_C39-like"/>
</dbReference>